<keyword evidence="1" id="KW-0863">Zinc-finger</keyword>
<feature type="region of interest" description="Disordered" evidence="2">
    <location>
        <begin position="333"/>
        <end position="637"/>
    </location>
</feature>
<keyword evidence="1" id="KW-0833">Ubl conjugation pathway</keyword>
<dbReference type="GO" id="GO:0016567">
    <property type="term" value="P:protein ubiquitination"/>
    <property type="evidence" value="ECO:0007669"/>
    <property type="project" value="UniProtKB-UniRule"/>
</dbReference>
<keyword evidence="5" id="KW-1185">Reference proteome</keyword>
<dbReference type="PANTHER" id="PTHR21497:SF40">
    <property type="match status" value="1"/>
</dbReference>
<feature type="region of interest" description="Disordered" evidence="2">
    <location>
        <begin position="86"/>
        <end position="105"/>
    </location>
</feature>
<comment type="function">
    <text evidence="1">Ubiquitin ligase protein which is a component of the N-end rule pathway. Recognizes and binds to proteins bearing specific N-terminal residues that are destabilizing according to the N-end rule, leading to their ubiquitination and subsequent degradation.</text>
</comment>
<keyword evidence="1" id="KW-0808">Transferase</keyword>
<dbReference type="EC" id="2.3.2.27" evidence="1"/>
<name>A0AA38S6V4_9PEZI</name>
<protein>
    <recommendedName>
        <fullName evidence="1">E3 ubiquitin-protein ligase</fullName>
        <ecNumber evidence="1">2.3.2.27</ecNumber>
    </recommendedName>
</protein>
<comment type="pathway">
    <text evidence="1">Protein modification; protein ubiquitination.</text>
</comment>
<dbReference type="GO" id="GO:0061630">
    <property type="term" value="F:ubiquitin protein ligase activity"/>
    <property type="evidence" value="ECO:0007669"/>
    <property type="project" value="UniProtKB-UniRule"/>
</dbReference>
<feature type="compositionally biased region" description="Low complexity" evidence="2">
    <location>
        <begin position="424"/>
        <end position="445"/>
    </location>
</feature>
<feature type="compositionally biased region" description="Basic and acidic residues" evidence="2">
    <location>
        <begin position="626"/>
        <end position="635"/>
    </location>
</feature>
<feature type="compositionally biased region" description="Polar residues" evidence="2">
    <location>
        <begin position="564"/>
        <end position="586"/>
    </location>
</feature>
<feature type="region of interest" description="Disordered" evidence="2">
    <location>
        <begin position="111"/>
        <end position="141"/>
    </location>
</feature>
<evidence type="ECO:0000313" key="4">
    <source>
        <dbReference type="EMBL" id="KAJ9151749.1"/>
    </source>
</evidence>
<dbReference type="InterPro" id="IPR042065">
    <property type="entry name" value="E3_ELL-like"/>
</dbReference>
<feature type="compositionally biased region" description="Basic and acidic residues" evidence="2">
    <location>
        <begin position="380"/>
        <end position="394"/>
    </location>
</feature>
<dbReference type="SUPFAM" id="SSF46785">
    <property type="entry name" value="Winged helix' DNA-binding domain"/>
    <property type="match status" value="1"/>
</dbReference>
<evidence type="ECO:0000259" key="3">
    <source>
        <dbReference type="Pfam" id="PF22960"/>
    </source>
</evidence>
<dbReference type="GO" id="GO:0071596">
    <property type="term" value="P:ubiquitin-dependent protein catabolic process via the N-end rule pathway"/>
    <property type="evidence" value="ECO:0007669"/>
    <property type="project" value="UniProtKB-UniRule"/>
</dbReference>
<evidence type="ECO:0000256" key="1">
    <source>
        <dbReference type="RuleBase" id="RU366018"/>
    </source>
</evidence>
<dbReference type="InterPro" id="IPR055194">
    <property type="entry name" value="UBR1-like_WH"/>
</dbReference>
<feature type="compositionally biased region" description="Basic and acidic residues" evidence="2">
    <location>
        <begin position="446"/>
        <end position="461"/>
    </location>
</feature>
<dbReference type="Pfam" id="PF22960">
    <property type="entry name" value="WHD_UBR1"/>
    <property type="match status" value="1"/>
</dbReference>
<proteinExistence type="inferred from homology"/>
<evidence type="ECO:0000313" key="5">
    <source>
        <dbReference type="Proteomes" id="UP001174694"/>
    </source>
</evidence>
<organism evidence="4 5">
    <name type="scientific">Pleurostoma richardsiae</name>
    <dbReference type="NCBI Taxonomy" id="41990"/>
    <lineage>
        <taxon>Eukaryota</taxon>
        <taxon>Fungi</taxon>
        <taxon>Dikarya</taxon>
        <taxon>Ascomycota</taxon>
        <taxon>Pezizomycotina</taxon>
        <taxon>Sordariomycetes</taxon>
        <taxon>Sordariomycetidae</taxon>
        <taxon>Calosphaeriales</taxon>
        <taxon>Pleurostomataceae</taxon>
        <taxon>Pleurostoma</taxon>
    </lineage>
</organism>
<dbReference type="GO" id="GO:0000151">
    <property type="term" value="C:ubiquitin ligase complex"/>
    <property type="evidence" value="ECO:0007669"/>
    <property type="project" value="TreeGrafter"/>
</dbReference>
<feature type="domain" description="E3 ubiquitin-protein ligase UBR1-like winged-helix" evidence="3">
    <location>
        <begin position="236"/>
        <end position="306"/>
    </location>
</feature>
<dbReference type="Proteomes" id="UP001174694">
    <property type="component" value="Unassembled WGS sequence"/>
</dbReference>
<feature type="compositionally biased region" description="Basic and acidic residues" evidence="2">
    <location>
        <begin position="112"/>
        <end position="131"/>
    </location>
</feature>
<dbReference type="GO" id="GO:0005737">
    <property type="term" value="C:cytoplasm"/>
    <property type="evidence" value="ECO:0007669"/>
    <property type="project" value="TreeGrafter"/>
</dbReference>
<evidence type="ECO:0000256" key="2">
    <source>
        <dbReference type="SAM" id="MobiDB-lite"/>
    </source>
</evidence>
<feature type="compositionally biased region" description="Basic and acidic residues" evidence="2">
    <location>
        <begin position="482"/>
        <end position="499"/>
    </location>
</feature>
<comment type="similarity">
    <text evidence="1">Belongs to the E3 ubiquitin-protein ligase UBR1-like family.</text>
</comment>
<comment type="catalytic activity">
    <reaction evidence="1">
        <text>S-ubiquitinyl-[E2 ubiquitin-conjugating enzyme]-L-cysteine + [acceptor protein]-L-lysine = [E2 ubiquitin-conjugating enzyme]-L-cysteine + N(6)-ubiquitinyl-[acceptor protein]-L-lysine.</text>
        <dbReference type="EC" id="2.3.2.27"/>
    </reaction>
</comment>
<dbReference type="EMBL" id="JANBVO010000005">
    <property type="protein sequence ID" value="KAJ9151749.1"/>
    <property type="molecule type" value="Genomic_DNA"/>
</dbReference>
<keyword evidence="1" id="KW-0862">Zinc</keyword>
<dbReference type="GO" id="GO:0008270">
    <property type="term" value="F:zinc ion binding"/>
    <property type="evidence" value="ECO:0007669"/>
    <property type="project" value="UniProtKB-UniRule"/>
</dbReference>
<reference evidence="4" key="1">
    <citation type="submission" date="2022-07" db="EMBL/GenBank/DDBJ databases">
        <title>Fungi with potential for degradation of polypropylene.</title>
        <authorList>
            <person name="Gostincar C."/>
        </authorList>
    </citation>
    <scope>NUCLEOTIDE SEQUENCE</scope>
    <source>
        <strain evidence="4">EXF-13308</strain>
    </source>
</reference>
<accession>A0AA38S6V4</accession>
<dbReference type="AlphaFoldDB" id="A0AA38S6V4"/>
<dbReference type="Gene3D" id="1.10.10.2670">
    <property type="entry name" value="E3 ubiquitin-protein ligase"/>
    <property type="match status" value="1"/>
</dbReference>
<keyword evidence="1" id="KW-0479">Metal-binding</keyword>
<dbReference type="InterPro" id="IPR036390">
    <property type="entry name" value="WH_DNA-bd_sf"/>
</dbReference>
<gene>
    <name evidence="4" type="ORF">NKR23_g2794</name>
</gene>
<sequence length="700" mass="75872">MPFRIPEAGLQLESSADAVATLPLQAFAITLSDSVLEDMIQCVQNGEDIQLSLGGTPSLLYGSSVHRLSGTDSPELDLYLTDPSEFPKRAERLPNPTMSILNKPHPLLAAAQKREKEEREKNAPLKKDKGSSTKPSARSRDMATDPAIAALQNSLAQANAEKLENSTTVANVKISDKGVGKKRNKAKLLSSGKGALANALNRSQPASPALSGIGSPSLAPTLSASQQAAIKAKQQRSPIIHELAVKDRTFQELRDKCPGDSDADFKTALEKVADFDDRSQKYVLKKMYWKELDVFRYRYASNGDRQLAIDNAVKQFDRMRLGASEPEWQKLLPKEERGKGKCLSKLQATIARGPPAPVARTPKITVQDAEDSSAGSGKNGDGDRSATESKKAKGGEAMVRSSSQSSQTKKKVTGSEAQAKRLLSNSKKPTPQKTSPSKTSASAKGGAKDKKEGRVLSKEFISDSDSSSSEEAPLSTTVPRSRLVEKPKEKEVREKEVHVRVPPPKPKPAPKEPIKAQVIAKPAKRTREDDDSSSSSGTPLSKRFKTRPEIKAAAPLPPKHRTSDASQNSRGTASSGVSMNGKSKNTSPAKSSPLASSPPTNASDLDNAAEEQQVAAVNSKKRKAAANHEDADSRSKQRLMAEAVDLSRAFKVYYKRYEIKHYEVVGMDDPPEGAIMDLMEMRQRLEDMKRDIHRKVAMAG</sequence>
<dbReference type="PANTHER" id="PTHR21497">
    <property type="entry name" value="UBIQUITIN LIGASE E3 ALPHA-RELATED"/>
    <property type="match status" value="1"/>
</dbReference>
<comment type="caution">
    <text evidence="4">The sequence shown here is derived from an EMBL/GenBank/DDBJ whole genome shotgun (WGS) entry which is preliminary data.</text>
</comment>
<feature type="compositionally biased region" description="Low complexity" evidence="2">
    <location>
        <begin position="587"/>
        <end position="599"/>
    </location>
</feature>
<dbReference type="InterPro" id="IPR039164">
    <property type="entry name" value="UBR1-like"/>
</dbReference>